<evidence type="ECO:0000256" key="1">
    <source>
        <dbReference type="SAM" id="MobiDB-lite"/>
    </source>
</evidence>
<organism evidence="2 3">
    <name type="scientific">Aspergillus granulosus</name>
    <dbReference type="NCBI Taxonomy" id="176169"/>
    <lineage>
        <taxon>Eukaryota</taxon>
        <taxon>Fungi</taxon>
        <taxon>Dikarya</taxon>
        <taxon>Ascomycota</taxon>
        <taxon>Pezizomycotina</taxon>
        <taxon>Eurotiomycetes</taxon>
        <taxon>Eurotiomycetidae</taxon>
        <taxon>Eurotiales</taxon>
        <taxon>Aspergillaceae</taxon>
        <taxon>Aspergillus</taxon>
        <taxon>Aspergillus subgen. Nidulantes</taxon>
    </lineage>
</organism>
<dbReference type="EMBL" id="JBFXLT010000152">
    <property type="protein sequence ID" value="KAL2803062.1"/>
    <property type="molecule type" value="Genomic_DNA"/>
</dbReference>
<accession>A0ABR4GVG2</accession>
<keyword evidence="3" id="KW-1185">Reference proteome</keyword>
<evidence type="ECO:0000313" key="2">
    <source>
        <dbReference type="EMBL" id="KAL2803062.1"/>
    </source>
</evidence>
<feature type="region of interest" description="Disordered" evidence="1">
    <location>
        <begin position="57"/>
        <end position="116"/>
    </location>
</feature>
<feature type="compositionally biased region" description="Acidic residues" evidence="1">
    <location>
        <begin position="101"/>
        <end position="114"/>
    </location>
</feature>
<gene>
    <name evidence="2" type="ORF">BJX63DRAFT_437274</name>
</gene>
<name>A0ABR4GVG2_9EURO</name>
<sequence>MPISWTAEAEARLLLGILDQLKGVKLDYKALAAYMGPGCTVPALHQHLFKLRREAGTAGAALGKPTSRPSSTPSPSKRSKPPLSPITSSPIKKAKKAYCVSDDEDDDGGDDDGYCDLKFIKDEDEKDEKKAFADLAD</sequence>
<feature type="compositionally biased region" description="Low complexity" evidence="1">
    <location>
        <begin position="65"/>
        <end position="76"/>
    </location>
</feature>
<comment type="caution">
    <text evidence="2">The sequence shown here is derived from an EMBL/GenBank/DDBJ whole genome shotgun (WGS) entry which is preliminary data.</text>
</comment>
<evidence type="ECO:0000313" key="3">
    <source>
        <dbReference type="Proteomes" id="UP001610334"/>
    </source>
</evidence>
<proteinExistence type="predicted"/>
<reference evidence="2 3" key="1">
    <citation type="submission" date="2024-07" db="EMBL/GenBank/DDBJ databases">
        <title>Section-level genome sequencing and comparative genomics of Aspergillus sections Usti and Cavernicolus.</title>
        <authorList>
            <consortium name="Lawrence Berkeley National Laboratory"/>
            <person name="Nybo J.L."/>
            <person name="Vesth T.C."/>
            <person name="Theobald S."/>
            <person name="Frisvad J.C."/>
            <person name="Larsen T.O."/>
            <person name="Kjaerboelling I."/>
            <person name="Rothschild-Mancinelli K."/>
            <person name="Lyhne E.K."/>
            <person name="Kogle M.E."/>
            <person name="Barry K."/>
            <person name="Clum A."/>
            <person name="Na H."/>
            <person name="Ledsgaard L."/>
            <person name="Lin J."/>
            <person name="Lipzen A."/>
            <person name="Kuo A."/>
            <person name="Riley R."/>
            <person name="Mondo S."/>
            <person name="Labutti K."/>
            <person name="Haridas S."/>
            <person name="Pangalinan J."/>
            <person name="Salamov A.A."/>
            <person name="Simmons B.A."/>
            <person name="Magnuson J.K."/>
            <person name="Chen J."/>
            <person name="Drula E."/>
            <person name="Henrissat B."/>
            <person name="Wiebenga A."/>
            <person name="Lubbers R.J."/>
            <person name="Gomes A.C."/>
            <person name="Makela M.R."/>
            <person name="Stajich J."/>
            <person name="Grigoriev I.V."/>
            <person name="Mortensen U.H."/>
            <person name="De Vries R.P."/>
            <person name="Baker S.E."/>
            <person name="Andersen M.R."/>
        </authorList>
    </citation>
    <scope>NUCLEOTIDE SEQUENCE [LARGE SCALE GENOMIC DNA]</scope>
    <source>
        <strain evidence="2 3">CBS 588.65</strain>
    </source>
</reference>
<dbReference type="Proteomes" id="UP001610334">
    <property type="component" value="Unassembled WGS sequence"/>
</dbReference>
<protein>
    <submittedName>
        <fullName evidence="2">Uncharacterized protein</fullName>
    </submittedName>
</protein>